<gene>
    <name evidence="1" type="ORF">ADUPG1_004712</name>
</gene>
<accession>A0ABQ5K2X1</accession>
<comment type="caution">
    <text evidence="1">The sequence shown here is derived from an EMBL/GenBank/DDBJ whole genome shotgun (WGS) entry which is preliminary data.</text>
</comment>
<sequence length="32" mass="3707">MFRWISKGIMPSSEEDVFKKRKPLTKSNAHAS</sequence>
<name>A0ABQ5K2X1_9EUKA</name>
<feature type="non-terminal residue" evidence="1">
    <location>
        <position position="32"/>
    </location>
</feature>
<evidence type="ECO:0000313" key="2">
    <source>
        <dbReference type="Proteomes" id="UP001057375"/>
    </source>
</evidence>
<evidence type="ECO:0000313" key="1">
    <source>
        <dbReference type="EMBL" id="GKT26638.1"/>
    </source>
</evidence>
<dbReference type="EMBL" id="BQXS01007247">
    <property type="protein sequence ID" value="GKT26638.1"/>
    <property type="molecule type" value="Genomic_DNA"/>
</dbReference>
<reference evidence="1" key="1">
    <citation type="submission" date="2022-03" db="EMBL/GenBank/DDBJ databases">
        <title>Draft genome sequence of Aduncisulcus paluster, a free-living microaerophilic Fornicata.</title>
        <authorList>
            <person name="Yuyama I."/>
            <person name="Kume K."/>
            <person name="Tamura T."/>
            <person name="Inagaki Y."/>
            <person name="Hashimoto T."/>
        </authorList>
    </citation>
    <scope>NUCLEOTIDE SEQUENCE</scope>
    <source>
        <strain evidence="1">NY0171</strain>
    </source>
</reference>
<proteinExistence type="predicted"/>
<keyword evidence="2" id="KW-1185">Reference proteome</keyword>
<organism evidence="1 2">
    <name type="scientific">Aduncisulcus paluster</name>
    <dbReference type="NCBI Taxonomy" id="2918883"/>
    <lineage>
        <taxon>Eukaryota</taxon>
        <taxon>Metamonada</taxon>
        <taxon>Carpediemonas-like organisms</taxon>
        <taxon>Aduncisulcus</taxon>
    </lineage>
</organism>
<dbReference type="Proteomes" id="UP001057375">
    <property type="component" value="Unassembled WGS sequence"/>
</dbReference>
<protein>
    <submittedName>
        <fullName evidence="1">Uncharacterized protein</fullName>
    </submittedName>
</protein>